<dbReference type="AlphaFoldDB" id="A0AAD1I0L1"/>
<feature type="transmembrane region" description="Helical" evidence="1">
    <location>
        <begin position="55"/>
        <end position="78"/>
    </location>
</feature>
<gene>
    <name evidence="2" type="ORF">MTER_34620</name>
</gene>
<feature type="transmembrane region" description="Helical" evidence="1">
    <location>
        <begin position="85"/>
        <end position="110"/>
    </location>
</feature>
<dbReference type="RefSeq" id="WP_085259757.1">
    <property type="nucleotide sequence ID" value="NZ_AP022564.1"/>
</dbReference>
<organism evidence="2 3">
    <name type="scientific">Mycolicibacter terrae</name>
    <dbReference type="NCBI Taxonomy" id="1788"/>
    <lineage>
        <taxon>Bacteria</taxon>
        <taxon>Bacillati</taxon>
        <taxon>Actinomycetota</taxon>
        <taxon>Actinomycetes</taxon>
        <taxon>Mycobacteriales</taxon>
        <taxon>Mycobacteriaceae</taxon>
        <taxon>Mycolicibacter</taxon>
    </lineage>
</organism>
<accession>A0AAD1I0L1</accession>
<dbReference type="EMBL" id="AP022564">
    <property type="protein sequence ID" value="BBX24051.1"/>
    <property type="molecule type" value="Genomic_DNA"/>
</dbReference>
<evidence type="ECO:0000256" key="1">
    <source>
        <dbReference type="SAM" id="Phobius"/>
    </source>
</evidence>
<sequence>MPSALLARFRDIDTDVWRRATWLLPVAIQPVLALLVGITSLLVDRLLGPHLGFRPIVLIATAITTALSVAFGAMVAVCGSARRRAFGLSIIGSGLAVMIGAPTYALFLMLPSDAAVR</sequence>
<evidence type="ECO:0000313" key="3">
    <source>
        <dbReference type="Proteomes" id="UP000467636"/>
    </source>
</evidence>
<keyword evidence="1" id="KW-0472">Membrane</keyword>
<keyword evidence="3" id="KW-1185">Reference proteome</keyword>
<reference evidence="2 3" key="1">
    <citation type="journal article" date="2019" name="Emerg. Microbes Infect.">
        <title>Comprehensive subspecies identification of 175 nontuberculous mycobacteria species based on 7547 genomic profiles.</title>
        <authorList>
            <person name="Matsumoto Y."/>
            <person name="Kinjo T."/>
            <person name="Motooka D."/>
            <person name="Nabeya D."/>
            <person name="Jung N."/>
            <person name="Uechi K."/>
            <person name="Horii T."/>
            <person name="Iida T."/>
            <person name="Fujita J."/>
            <person name="Nakamura S."/>
        </authorList>
    </citation>
    <scope>NUCLEOTIDE SEQUENCE [LARGE SCALE GENOMIC DNA]</scope>
    <source>
        <strain evidence="2 3">JCM 12143</strain>
    </source>
</reference>
<feature type="transmembrane region" description="Helical" evidence="1">
    <location>
        <begin position="21"/>
        <end position="43"/>
    </location>
</feature>
<keyword evidence="1" id="KW-1133">Transmembrane helix</keyword>
<protein>
    <recommendedName>
        <fullName evidence="4">Transmembrane protein</fullName>
    </recommendedName>
</protein>
<dbReference type="Proteomes" id="UP000467636">
    <property type="component" value="Chromosome"/>
</dbReference>
<evidence type="ECO:0008006" key="4">
    <source>
        <dbReference type="Google" id="ProtNLM"/>
    </source>
</evidence>
<keyword evidence="1" id="KW-0812">Transmembrane</keyword>
<evidence type="ECO:0000313" key="2">
    <source>
        <dbReference type="EMBL" id="BBX24051.1"/>
    </source>
</evidence>
<name>A0AAD1I0L1_9MYCO</name>
<proteinExistence type="predicted"/>